<evidence type="ECO:0000256" key="2">
    <source>
        <dbReference type="ARBA" id="ARBA00008914"/>
    </source>
</evidence>
<keyword evidence="6 7" id="KW-0472">Membrane</keyword>
<accession>A0A367XFY9</accession>
<dbReference type="EMBL" id="JPWH01000003">
    <property type="protein sequence ID" value="RCK52594.1"/>
    <property type="molecule type" value="Genomic_DNA"/>
</dbReference>
<feature type="region of interest" description="Disordered" evidence="8">
    <location>
        <begin position="110"/>
        <end position="132"/>
    </location>
</feature>
<sequence length="339" mass="36887">MPDIVIKKVKKGGHGGHHGGSWKVAYADFVTAMMAFFLLLWLLGSSTDEQLKGISNYFAPESISQSESGAGGLLAGTKLADSGTMRSENGAPVIQMDIPPTPDATTVQNQAKGETDAEKAAREAAANEKKEFDKAAQDLKEAMEKSPELKELSKNLLVEQTDEGLRIQIIDKDGTSMFPSGSADLRDHTRLLLKQVATAIKDMPQKIAIEGHTDSVPYSHSDGTYSNWELSADRALATRRELQSDGLPDDRFGKVSGVADTVPFIKDDPKDERNRRISITLLRGTGKQPEKPDDTQKTDDAAPQSSLFAPRDRDNNTETPAIDPDAPVRRPTFSVPSRN</sequence>
<dbReference type="AlphaFoldDB" id="A0A367XFY9"/>
<dbReference type="OrthoDB" id="7170686at2"/>
<dbReference type="Pfam" id="PF13677">
    <property type="entry name" value="MotB_plug"/>
    <property type="match status" value="1"/>
</dbReference>
<feature type="region of interest" description="Disordered" evidence="8">
    <location>
        <begin position="262"/>
        <end position="339"/>
    </location>
</feature>
<dbReference type="CDD" id="cd07185">
    <property type="entry name" value="OmpA_C-like"/>
    <property type="match status" value="1"/>
</dbReference>
<evidence type="ECO:0000313" key="12">
    <source>
        <dbReference type="Proteomes" id="UP000252517"/>
    </source>
</evidence>
<evidence type="ECO:0000256" key="9">
    <source>
        <dbReference type="SAM" id="Phobius"/>
    </source>
</evidence>
<dbReference type="InterPro" id="IPR006665">
    <property type="entry name" value="OmpA-like"/>
</dbReference>
<keyword evidence="4 9" id="KW-0812">Transmembrane</keyword>
<dbReference type="Pfam" id="PF00691">
    <property type="entry name" value="OmpA"/>
    <property type="match status" value="1"/>
</dbReference>
<evidence type="ECO:0000256" key="3">
    <source>
        <dbReference type="ARBA" id="ARBA00022475"/>
    </source>
</evidence>
<dbReference type="SUPFAM" id="SSF103088">
    <property type="entry name" value="OmpA-like"/>
    <property type="match status" value="1"/>
</dbReference>
<evidence type="ECO:0000256" key="5">
    <source>
        <dbReference type="ARBA" id="ARBA00022989"/>
    </source>
</evidence>
<feature type="compositionally biased region" description="Basic and acidic residues" evidence="8">
    <location>
        <begin position="288"/>
        <end position="300"/>
    </location>
</feature>
<evidence type="ECO:0000313" key="11">
    <source>
        <dbReference type="EMBL" id="RCK52594.1"/>
    </source>
</evidence>
<organism evidence="11 12">
    <name type="scientific">Thalassospira profundimaris</name>
    <dbReference type="NCBI Taxonomy" id="502049"/>
    <lineage>
        <taxon>Bacteria</taxon>
        <taxon>Pseudomonadati</taxon>
        <taxon>Pseudomonadota</taxon>
        <taxon>Alphaproteobacteria</taxon>
        <taxon>Rhodospirillales</taxon>
        <taxon>Thalassospiraceae</taxon>
        <taxon>Thalassospira</taxon>
    </lineage>
</organism>
<dbReference type="PROSITE" id="PS51123">
    <property type="entry name" value="OMPA_2"/>
    <property type="match status" value="1"/>
</dbReference>
<dbReference type="Proteomes" id="UP000252517">
    <property type="component" value="Unassembled WGS sequence"/>
</dbReference>
<evidence type="ECO:0000256" key="1">
    <source>
        <dbReference type="ARBA" id="ARBA00004162"/>
    </source>
</evidence>
<feature type="domain" description="OmpA-like" evidence="10">
    <location>
        <begin position="165"/>
        <end position="285"/>
    </location>
</feature>
<reference evidence="11 12" key="1">
    <citation type="submission" date="2014-07" db="EMBL/GenBank/DDBJ databases">
        <title>Draft genome sequence of Thalassospira profundimaris S25-3-2.</title>
        <authorList>
            <person name="Lai Q."/>
            <person name="Shao Z."/>
        </authorList>
    </citation>
    <scope>NUCLEOTIDE SEQUENCE [LARGE SCALE GENOMIC DNA]</scope>
    <source>
        <strain evidence="11 12">S25-3-2</strain>
    </source>
</reference>
<name>A0A367XFY9_9PROT</name>
<comment type="similarity">
    <text evidence="2">Belongs to the MotB family.</text>
</comment>
<protein>
    <submittedName>
        <fullName evidence="11">Membrane protein</fullName>
    </submittedName>
</protein>
<comment type="subcellular location">
    <subcellularLocation>
        <location evidence="1">Cell membrane</location>
        <topology evidence="1">Single-pass membrane protein</topology>
    </subcellularLocation>
</comment>
<evidence type="ECO:0000256" key="4">
    <source>
        <dbReference type="ARBA" id="ARBA00022692"/>
    </source>
</evidence>
<evidence type="ECO:0000259" key="10">
    <source>
        <dbReference type="PROSITE" id="PS51123"/>
    </source>
</evidence>
<gene>
    <name evidence="11" type="ORF">TH25_06045</name>
</gene>
<dbReference type="InterPro" id="IPR036737">
    <property type="entry name" value="OmpA-like_sf"/>
</dbReference>
<keyword evidence="5 9" id="KW-1133">Transmembrane helix</keyword>
<keyword evidence="3" id="KW-1003">Cell membrane</keyword>
<dbReference type="PANTHER" id="PTHR30329">
    <property type="entry name" value="STATOR ELEMENT OF FLAGELLAR MOTOR COMPLEX"/>
    <property type="match status" value="1"/>
</dbReference>
<dbReference type="InterPro" id="IPR025713">
    <property type="entry name" value="MotB-like_N_dom"/>
</dbReference>
<evidence type="ECO:0000256" key="7">
    <source>
        <dbReference type="PROSITE-ProRule" id="PRU00473"/>
    </source>
</evidence>
<feature type="compositionally biased region" description="Basic and acidic residues" evidence="8">
    <location>
        <begin position="265"/>
        <end position="275"/>
    </location>
</feature>
<dbReference type="RefSeq" id="WP_114087467.1">
    <property type="nucleotide sequence ID" value="NZ_JPWH01000003.1"/>
</dbReference>
<feature type="transmembrane region" description="Helical" evidence="9">
    <location>
        <begin position="24"/>
        <end position="43"/>
    </location>
</feature>
<evidence type="ECO:0000256" key="6">
    <source>
        <dbReference type="ARBA" id="ARBA00023136"/>
    </source>
</evidence>
<feature type="compositionally biased region" description="Basic and acidic residues" evidence="8">
    <location>
        <begin position="113"/>
        <end position="132"/>
    </location>
</feature>
<comment type="caution">
    <text evidence="11">The sequence shown here is derived from an EMBL/GenBank/DDBJ whole genome shotgun (WGS) entry which is preliminary data.</text>
</comment>
<dbReference type="PANTHER" id="PTHR30329:SF21">
    <property type="entry name" value="LIPOPROTEIN YIAD-RELATED"/>
    <property type="match status" value="1"/>
</dbReference>
<dbReference type="NCBIfam" id="NF006548">
    <property type="entry name" value="PRK09041.1"/>
    <property type="match status" value="1"/>
</dbReference>
<dbReference type="GO" id="GO:0005886">
    <property type="term" value="C:plasma membrane"/>
    <property type="evidence" value="ECO:0007669"/>
    <property type="project" value="UniProtKB-SubCell"/>
</dbReference>
<dbReference type="Gene3D" id="3.30.1330.60">
    <property type="entry name" value="OmpA-like domain"/>
    <property type="match status" value="1"/>
</dbReference>
<proteinExistence type="inferred from homology"/>
<dbReference type="InterPro" id="IPR050330">
    <property type="entry name" value="Bact_OuterMem_StrucFunc"/>
</dbReference>
<evidence type="ECO:0000256" key="8">
    <source>
        <dbReference type="SAM" id="MobiDB-lite"/>
    </source>
</evidence>